<organism evidence="1 2">
    <name type="scientific">Lysinibacillus fusiformis</name>
    <dbReference type="NCBI Taxonomy" id="28031"/>
    <lineage>
        <taxon>Bacteria</taxon>
        <taxon>Bacillati</taxon>
        <taxon>Bacillota</taxon>
        <taxon>Bacilli</taxon>
        <taxon>Bacillales</taxon>
        <taxon>Bacillaceae</taxon>
        <taxon>Lysinibacillus</taxon>
    </lineage>
</organism>
<evidence type="ECO:0000313" key="1">
    <source>
        <dbReference type="EMBL" id="PKU51499.1"/>
    </source>
</evidence>
<sequence length="221" mass="24527">MRKTLIYFLGFVLFLSFFGSEVKATERVDSKTLEIIDGTTLNSKELEDLLNSNKEFTVELSDQQVAEQYAKIKSVTIQEAYSKLAEYNKLDTFSPKAESCSWFGTNTEIPIFGKTYRPLLQVYVQICSSGGTPKYINTNQAPLLQEFVANPISFSGTIKVELHNGHFLFLINGNFYNSTSTTHTGTIGVGNIFTASYSVASSSSFYASLTTGLTKRDVLGY</sequence>
<protein>
    <submittedName>
        <fullName evidence="1">Uncharacterized protein</fullName>
    </submittedName>
</protein>
<comment type="caution">
    <text evidence="1">The sequence shown here is derived from an EMBL/GenBank/DDBJ whole genome shotgun (WGS) entry which is preliminary data.</text>
</comment>
<dbReference type="AlphaFoldDB" id="A0A2I0UZR1"/>
<dbReference type="Proteomes" id="UP000234956">
    <property type="component" value="Unassembled WGS sequence"/>
</dbReference>
<dbReference type="RefSeq" id="WP_036126212.1">
    <property type="nucleotide sequence ID" value="NZ_JAZBNI010000002.1"/>
</dbReference>
<name>A0A2I0UZR1_9BACI</name>
<reference evidence="1 2" key="1">
    <citation type="submission" date="2017-10" db="EMBL/GenBank/DDBJ databases">
        <title>Draft genome of Lysinibacillus fusiformis strain Juneja, a laboratory-derived pathogen of Drosophila melanogaster.</title>
        <authorList>
            <person name="Smith B.R."/>
            <person name="Unckless R.L."/>
        </authorList>
    </citation>
    <scope>NUCLEOTIDE SEQUENCE [LARGE SCALE GENOMIC DNA]</scope>
    <source>
        <strain evidence="1 2">Juneja</strain>
    </source>
</reference>
<accession>A0A2I0UZR1</accession>
<dbReference type="EMBL" id="PDFK01000003">
    <property type="protein sequence ID" value="PKU51499.1"/>
    <property type="molecule type" value="Genomic_DNA"/>
</dbReference>
<gene>
    <name evidence="1" type="ORF">CRI88_12390</name>
</gene>
<proteinExistence type="predicted"/>
<evidence type="ECO:0000313" key="2">
    <source>
        <dbReference type="Proteomes" id="UP000234956"/>
    </source>
</evidence>